<dbReference type="AlphaFoldDB" id="A0A7I8C015"/>
<evidence type="ECO:0000313" key="2">
    <source>
        <dbReference type="EMBL" id="BCF94332.1"/>
    </source>
</evidence>
<feature type="chain" id="PRO_5029754980" description="DUF3455 domain-containing protein" evidence="1">
    <location>
        <begin position="43"/>
        <end position="186"/>
    </location>
</feature>
<dbReference type="Proteomes" id="UP000510888">
    <property type="component" value="Plasmid PPGU16_p1"/>
</dbReference>
<reference evidence="2 3" key="1">
    <citation type="journal article" date="2020" name="Genes (Basel)">
        <title>Genomic Comparison of Insect Gut Symbionts from Divergent Burkholderia Subclades.</title>
        <authorList>
            <person name="Takeshita K."/>
            <person name="Kikuchi Y."/>
        </authorList>
    </citation>
    <scope>NUCLEOTIDE SEQUENCE [LARGE SCALE GENOMIC DNA]</scope>
    <source>
        <strain evidence="2 3">PGU16</strain>
        <plasmid evidence="2 3">PPGU16_p1</plasmid>
    </source>
</reference>
<keyword evidence="3" id="KW-1185">Reference proteome</keyword>
<dbReference type="InterPro" id="IPR021851">
    <property type="entry name" value="DUF3455"/>
</dbReference>
<dbReference type="RefSeq" id="WP_180725836.1">
    <property type="nucleotide sequence ID" value="NZ_AP023176.1"/>
</dbReference>
<evidence type="ECO:0000313" key="3">
    <source>
        <dbReference type="Proteomes" id="UP000510888"/>
    </source>
</evidence>
<feature type="signal peptide" evidence="1">
    <location>
        <begin position="1"/>
        <end position="42"/>
    </location>
</feature>
<sequence>MFPSRTSSLDVIRAMRPGVQRQIAYRAALACAVLMLPFAANAADVTPPSLVPTGAQPFAVTTATGVQMYACEFDSAHRLGWVFQRPNATLYDDAGQVSIQHGAGPSWEAADGSRIVGKVIAQAPSANANSIPQLLLETHSTAEGSLSGVRFVQRLDTAGGTPPSAPCAREHQAGSSPYFARYIFLK</sequence>
<dbReference type="KEGG" id="plad:PPGU16_73990"/>
<protein>
    <recommendedName>
        <fullName evidence="4">DUF3455 domain-containing protein</fullName>
    </recommendedName>
</protein>
<organism evidence="2 3">
    <name type="scientific">Paraburkholderia largidicola</name>
    <dbReference type="NCBI Taxonomy" id="3014751"/>
    <lineage>
        <taxon>Bacteria</taxon>
        <taxon>Pseudomonadati</taxon>
        <taxon>Pseudomonadota</taxon>
        <taxon>Betaproteobacteria</taxon>
        <taxon>Burkholderiales</taxon>
        <taxon>Burkholderiaceae</taxon>
        <taxon>Paraburkholderia</taxon>
    </lineage>
</organism>
<evidence type="ECO:0008006" key="4">
    <source>
        <dbReference type="Google" id="ProtNLM"/>
    </source>
</evidence>
<evidence type="ECO:0000256" key="1">
    <source>
        <dbReference type="SAM" id="SignalP"/>
    </source>
</evidence>
<keyword evidence="2" id="KW-0614">Plasmid</keyword>
<keyword evidence="1" id="KW-0732">Signal</keyword>
<dbReference type="PANTHER" id="PTHR35567:SF1">
    <property type="entry name" value="CONSERVED FUNGAL PROTEIN (AFU_ORTHOLOGUE AFUA_1G14230)"/>
    <property type="match status" value="1"/>
</dbReference>
<geneLocation type="plasmid" evidence="2 3">
    <name>PPGU16_p1</name>
</geneLocation>
<proteinExistence type="predicted"/>
<gene>
    <name evidence="2" type="ORF">PPGU16_73990</name>
</gene>
<dbReference type="EMBL" id="AP023176">
    <property type="protein sequence ID" value="BCF94332.1"/>
    <property type="molecule type" value="Genomic_DNA"/>
</dbReference>
<accession>A0A7I8C015</accession>
<name>A0A7I8C015_9BURK</name>
<dbReference type="Pfam" id="PF11937">
    <property type="entry name" value="DUF3455"/>
    <property type="match status" value="1"/>
</dbReference>
<dbReference type="PANTHER" id="PTHR35567">
    <property type="entry name" value="MALATE DEHYDROGENASE (AFU_ORTHOLOGUE AFUA_2G13800)"/>
    <property type="match status" value="1"/>
</dbReference>